<evidence type="ECO:0000256" key="3">
    <source>
        <dbReference type="ARBA" id="ARBA00022475"/>
    </source>
</evidence>
<keyword evidence="12 14" id="KW-0472">Membrane</keyword>
<name>A0A023WQ96_STUST</name>
<dbReference type="PANTHER" id="PTHR30586:SF1">
    <property type="entry name" value="NA(+)-TRANSLOCATING NADH-QUINONE REDUCTASE SUBUNIT D"/>
    <property type="match status" value="1"/>
</dbReference>
<dbReference type="GO" id="GO:0016655">
    <property type="term" value="F:oxidoreductase activity, acting on NAD(P)H, quinone or similar compound as acceptor"/>
    <property type="evidence" value="ECO:0007669"/>
    <property type="project" value="UniProtKB-UniRule"/>
</dbReference>
<keyword evidence="13 14" id="KW-0739">Sodium transport</keyword>
<dbReference type="InterPro" id="IPR011292">
    <property type="entry name" value="NqrD"/>
</dbReference>
<dbReference type="PATRIC" id="fig|316.97.peg.1565"/>
<proteinExistence type="inferred from homology"/>
<evidence type="ECO:0000256" key="6">
    <source>
        <dbReference type="ARBA" id="ARBA00022967"/>
    </source>
</evidence>
<keyword evidence="2 14" id="KW-0813">Transport</keyword>
<evidence type="ECO:0000256" key="12">
    <source>
        <dbReference type="ARBA" id="ARBA00023136"/>
    </source>
</evidence>
<dbReference type="NCBIfam" id="NF006777">
    <property type="entry name" value="PRK09292.1"/>
    <property type="match status" value="1"/>
</dbReference>
<comment type="subunit">
    <text evidence="14">Composed of six subunits; NqrA, NqrB, NqrC, NqrD, NqrE and NqrF.</text>
</comment>
<dbReference type="PIRSF" id="PIRSF006102">
    <property type="entry name" value="NQR_DE"/>
    <property type="match status" value="1"/>
</dbReference>
<evidence type="ECO:0000256" key="14">
    <source>
        <dbReference type="HAMAP-Rule" id="MF_00428"/>
    </source>
</evidence>
<evidence type="ECO:0000256" key="1">
    <source>
        <dbReference type="ARBA" id="ARBA00004127"/>
    </source>
</evidence>
<evidence type="ECO:0000256" key="8">
    <source>
        <dbReference type="ARBA" id="ARBA00023027"/>
    </source>
</evidence>
<organism evidence="15 16">
    <name type="scientific">Stutzerimonas stutzeri</name>
    <name type="common">Pseudomonas stutzeri</name>
    <dbReference type="NCBI Taxonomy" id="316"/>
    <lineage>
        <taxon>Bacteria</taxon>
        <taxon>Pseudomonadati</taxon>
        <taxon>Pseudomonadota</taxon>
        <taxon>Gammaproteobacteria</taxon>
        <taxon>Pseudomonadales</taxon>
        <taxon>Pseudomonadaceae</taxon>
        <taxon>Stutzerimonas</taxon>
    </lineage>
</organism>
<protein>
    <recommendedName>
        <fullName evidence="14">Na(+)-translocating NADH-quinone reductase subunit D</fullName>
        <shortName evidence="14">Na(+)-NQR subunit D</shortName>
        <shortName evidence="14">Na(+)-translocating NQR subunit D</shortName>
        <ecNumber evidence="14">7.2.1.1</ecNumber>
    </recommendedName>
    <alternativeName>
        <fullName evidence="14">NQR complex subunit D</fullName>
    </alternativeName>
    <alternativeName>
        <fullName evidence="14">NQR-1 subunit D</fullName>
    </alternativeName>
</protein>
<evidence type="ECO:0000256" key="13">
    <source>
        <dbReference type="ARBA" id="ARBA00023201"/>
    </source>
</evidence>
<dbReference type="GO" id="GO:0006814">
    <property type="term" value="P:sodium ion transport"/>
    <property type="evidence" value="ECO:0007669"/>
    <property type="project" value="UniProtKB-UniRule"/>
</dbReference>
<keyword evidence="9 14" id="KW-0915">Sodium</keyword>
<reference evidence="15 16" key="1">
    <citation type="submission" date="2014-03" db="EMBL/GenBank/DDBJ databases">
        <title>Complete genome sequence of Pseudomonas stutzeri 19SMN4.</title>
        <authorList>
            <person name="Brunet-Galmes I."/>
            <person name="Nogales B."/>
            <person name="Busquets A."/>
            <person name="Pena A."/>
            <person name="Gomila M."/>
            <person name="Garcia-Valdes E."/>
            <person name="Lalucat J."/>
            <person name="Bennasar A."/>
            <person name="Bosch R."/>
        </authorList>
    </citation>
    <scope>NUCLEOTIDE SEQUENCE [LARGE SCALE GENOMIC DNA]</scope>
    <source>
        <strain evidence="15 16">19SMN4</strain>
    </source>
</reference>
<dbReference type="NCBIfam" id="TIGR01939">
    <property type="entry name" value="nqrD"/>
    <property type="match status" value="1"/>
</dbReference>
<gene>
    <name evidence="14" type="primary">nqrD</name>
    <name evidence="15" type="ORF">UIB01_07780</name>
</gene>
<feature type="transmembrane region" description="Helical" evidence="14">
    <location>
        <begin position="40"/>
        <end position="60"/>
    </location>
</feature>
<evidence type="ECO:0000313" key="16">
    <source>
        <dbReference type="Proteomes" id="UP000025238"/>
    </source>
</evidence>
<dbReference type="NCBIfam" id="NF009070">
    <property type="entry name" value="PRK12405.1"/>
    <property type="match status" value="1"/>
</dbReference>
<evidence type="ECO:0000256" key="11">
    <source>
        <dbReference type="ARBA" id="ARBA00023075"/>
    </source>
</evidence>
<comment type="function">
    <text evidence="14">NQR complex catalyzes the reduction of ubiquinone-1 to ubiquinol by two successive reactions, coupled with the transport of Na(+) ions from the cytoplasm to the periplasm. NqrA to NqrE are probably involved in the second step, the conversion of ubisemiquinone to ubiquinol.</text>
</comment>
<dbReference type="Pfam" id="PF02508">
    <property type="entry name" value="Rnf-Nqr"/>
    <property type="match status" value="1"/>
</dbReference>
<sequence length="222" mass="24081">MSQPTVKEVLLNPVFNNNPIGLQILGICSALAVTSNLNTALVMSVALTLVCAFSNLFISMIRSQIPNSIRMIVQMVIIASLVILVDQVLKAYAFSLSKQLSVFVGLIITNCIVMGRAEAFAMQNPPVLSFFDGIGNGLGYSAMLIALGFIRELTGAGKLMGYTILPAVNDGGWYLPNGMMLLPPSAFFLIGLFIWGIRAWKKEQVEKPAFKMAPQVSNKEAY</sequence>
<comment type="catalytic activity">
    <reaction evidence="14">
        <text>a ubiquinone + n Na(+)(in) + NADH + H(+) = a ubiquinol + n Na(+)(out) + NAD(+)</text>
        <dbReference type="Rhea" id="RHEA:47748"/>
        <dbReference type="Rhea" id="RHEA-COMP:9565"/>
        <dbReference type="Rhea" id="RHEA-COMP:9566"/>
        <dbReference type="ChEBI" id="CHEBI:15378"/>
        <dbReference type="ChEBI" id="CHEBI:16389"/>
        <dbReference type="ChEBI" id="CHEBI:17976"/>
        <dbReference type="ChEBI" id="CHEBI:29101"/>
        <dbReference type="ChEBI" id="CHEBI:57540"/>
        <dbReference type="ChEBI" id="CHEBI:57945"/>
        <dbReference type="EC" id="7.2.1.1"/>
    </reaction>
</comment>
<dbReference type="PANTHER" id="PTHR30586">
    <property type="entry name" value="ELECTRON TRANSPORT COMPLEX PROTEIN RNFE"/>
    <property type="match status" value="1"/>
</dbReference>
<evidence type="ECO:0000256" key="5">
    <source>
        <dbReference type="ARBA" id="ARBA00022692"/>
    </source>
</evidence>
<dbReference type="OrthoDB" id="9782945at2"/>
<dbReference type="HAMAP" id="MF_00428">
    <property type="entry name" value="NqrD"/>
    <property type="match status" value="1"/>
</dbReference>
<comment type="similarity">
    <text evidence="14">Belongs to the NqrDE/RnfAE family.</text>
</comment>
<feature type="transmembrane region" description="Helical" evidence="14">
    <location>
        <begin position="127"/>
        <end position="150"/>
    </location>
</feature>
<keyword evidence="8 14" id="KW-0520">NAD</keyword>
<keyword evidence="11 14" id="KW-0830">Ubiquinone</keyword>
<dbReference type="Proteomes" id="UP000025238">
    <property type="component" value="Chromosome"/>
</dbReference>
<feature type="transmembrane region" description="Helical" evidence="14">
    <location>
        <begin position="72"/>
        <end position="93"/>
    </location>
</feature>
<feature type="transmembrane region" description="Helical" evidence="14">
    <location>
        <begin position="99"/>
        <end position="115"/>
    </location>
</feature>
<dbReference type="KEGG" id="pstu:UIB01_07780"/>
<evidence type="ECO:0000256" key="10">
    <source>
        <dbReference type="ARBA" id="ARBA00023065"/>
    </source>
</evidence>
<keyword evidence="7 14" id="KW-1133">Transmembrane helix</keyword>
<dbReference type="InterPro" id="IPR003667">
    <property type="entry name" value="NqrDE/RnfAE"/>
</dbReference>
<accession>A0A023WQ96</accession>
<feature type="transmembrane region" description="Helical" evidence="14">
    <location>
        <begin position="178"/>
        <end position="197"/>
    </location>
</feature>
<dbReference type="EC" id="7.2.1.1" evidence="14"/>
<keyword evidence="10 14" id="KW-0406">Ion transport</keyword>
<evidence type="ECO:0000256" key="7">
    <source>
        <dbReference type="ARBA" id="ARBA00022989"/>
    </source>
</evidence>
<evidence type="ECO:0000256" key="4">
    <source>
        <dbReference type="ARBA" id="ARBA00022519"/>
    </source>
</evidence>
<keyword evidence="6 14" id="KW-1278">Translocase</keyword>
<dbReference type="EMBL" id="CP007509">
    <property type="protein sequence ID" value="AHY42387.1"/>
    <property type="molecule type" value="Genomic_DNA"/>
</dbReference>
<dbReference type="AlphaFoldDB" id="A0A023WQ96"/>
<evidence type="ECO:0000256" key="9">
    <source>
        <dbReference type="ARBA" id="ARBA00023053"/>
    </source>
</evidence>
<keyword evidence="4" id="KW-0997">Cell inner membrane</keyword>
<dbReference type="GO" id="GO:0005886">
    <property type="term" value="C:plasma membrane"/>
    <property type="evidence" value="ECO:0007669"/>
    <property type="project" value="UniProtKB-SubCell"/>
</dbReference>
<evidence type="ECO:0000256" key="2">
    <source>
        <dbReference type="ARBA" id="ARBA00022448"/>
    </source>
</evidence>
<keyword evidence="3 14" id="KW-1003">Cell membrane</keyword>
<comment type="subcellular location">
    <subcellularLocation>
        <location evidence="14">Cell membrane</location>
        <topology evidence="14">Multi-pass membrane protein</topology>
    </subcellularLocation>
    <subcellularLocation>
        <location evidence="1">Endomembrane system</location>
        <topology evidence="1">Multi-pass membrane protein</topology>
    </subcellularLocation>
</comment>
<keyword evidence="5 14" id="KW-0812">Transmembrane</keyword>
<dbReference type="GO" id="GO:0012505">
    <property type="term" value="C:endomembrane system"/>
    <property type="evidence" value="ECO:0007669"/>
    <property type="project" value="UniProtKB-SubCell"/>
</dbReference>
<evidence type="ECO:0000313" key="15">
    <source>
        <dbReference type="EMBL" id="AHY42387.1"/>
    </source>
</evidence>